<dbReference type="PRINTS" id="PR01415">
    <property type="entry name" value="ANKYRIN"/>
</dbReference>
<dbReference type="Pfam" id="PF13857">
    <property type="entry name" value="Ank_5"/>
    <property type="match status" value="1"/>
</dbReference>
<dbReference type="Proteomes" id="UP001732720">
    <property type="component" value="Chromosome 2"/>
</dbReference>
<keyword evidence="1" id="KW-0040">ANK repeat</keyword>
<dbReference type="KEGG" id="ccan:109700505"/>
<gene>
    <name evidence="3" type="primary">Ankrd7</name>
</gene>
<dbReference type="Gene3D" id="1.25.40.20">
    <property type="entry name" value="Ankyrin repeat-containing domain"/>
    <property type="match status" value="2"/>
</dbReference>
<dbReference type="AlphaFoldDB" id="A0A8B7WAU3"/>
<dbReference type="SMART" id="SM00248">
    <property type="entry name" value="ANK"/>
    <property type="match status" value="5"/>
</dbReference>
<dbReference type="GeneID" id="109700505"/>
<dbReference type="SUPFAM" id="SSF48403">
    <property type="entry name" value="Ankyrin repeat"/>
    <property type="match status" value="1"/>
</dbReference>
<evidence type="ECO:0000313" key="2">
    <source>
        <dbReference type="Proteomes" id="UP001732720"/>
    </source>
</evidence>
<keyword evidence="2" id="KW-1185">Reference proteome</keyword>
<dbReference type="InterPro" id="IPR002110">
    <property type="entry name" value="Ankyrin_rpt"/>
</dbReference>
<dbReference type="OrthoDB" id="366390at2759"/>
<name>A0A8B7WAU3_CASCN</name>
<dbReference type="PROSITE" id="PS50088">
    <property type="entry name" value="ANK_REPEAT"/>
    <property type="match status" value="4"/>
</dbReference>
<dbReference type="CTD" id="56311"/>
<proteinExistence type="predicted"/>
<dbReference type="PANTHER" id="PTHR24147">
    <property type="entry name" value="ANKYRIN REPEAT DOMAIN 36-RELATED"/>
    <property type="match status" value="1"/>
</dbReference>
<organism evidence="3">
    <name type="scientific">Castor canadensis</name>
    <name type="common">American beaver</name>
    <dbReference type="NCBI Taxonomy" id="51338"/>
    <lineage>
        <taxon>Eukaryota</taxon>
        <taxon>Metazoa</taxon>
        <taxon>Chordata</taxon>
        <taxon>Craniata</taxon>
        <taxon>Vertebrata</taxon>
        <taxon>Euteleostomi</taxon>
        <taxon>Mammalia</taxon>
        <taxon>Eutheria</taxon>
        <taxon>Euarchontoglires</taxon>
        <taxon>Glires</taxon>
        <taxon>Rodentia</taxon>
        <taxon>Castorimorpha</taxon>
        <taxon>Castoridae</taxon>
        <taxon>Castor</taxon>
    </lineage>
</organism>
<reference evidence="3" key="1">
    <citation type="submission" date="2025-08" db="UniProtKB">
        <authorList>
            <consortium name="RefSeq"/>
        </authorList>
    </citation>
    <scope>IDENTIFICATION</scope>
    <source>
        <tissue evidence="3">Leukocyte</tissue>
    </source>
</reference>
<dbReference type="RefSeq" id="XP_020041296.1">
    <property type="nucleotide sequence ID" value="XM_020185707.1"/>
</dbReference>
<evidence type="ECO:0000313" key="3">
    <source>
        <dbReference type="RefSeq" id="XP_020041296.1"/>
    </source>
</evidence>
<dbReference type="InterPro" id="IPR036770">
    <property type="entry name" value="Ankyrin_rpt-contain_sf"/>
</dbReference>
<dbReference type="PANTHER" id="PTHR24147:SF62">
    <property type="entry name" value="ANKYRIN REPEAT DOMAIN-CONTAINING PROTEIN 7"/>
    <property type="match status" value="1"/>
</dbReference>
<dbReference type="Pfam" id="PF12796">
    <property type="entry name" value="Ank_2"/>
    <property type="match status" value="1"/>
</dbReference>
<evidence type="ECO:0000256" key="1">
    <source>
        <dbReference type="PROSITE-ProRule" id="PRU00023"/>
    </source>
</evidence>
<accession>A0A8B7WAU3</accession>
<protein>
    <submittedName>
        <fullName evidence="3">Ankyrin repeat domain-containing protein 7</fullName>
    </submittedName>
</protein>
<dbReference type="InterPro" id="IPR050657">
    <property type="entry name" value="Ankyrin_repeat_domain"/>
</dbReference>
<dbReference type="PROSITE" id="PS50297">
    <property type="entry name" value="ANK_REP_REGION"/>
    <property type="match status" value="3"/>
</dbReference>
<sequence>MKKRFSFWRKKNESHSRSSDLSISVVSTSSEPYTSGGYHLPDKHLKKLHKAASAGDLGKLKEYLQHKKHDVNLRDKCHRTPLHLACANGYADAVCLLIEKQCKINVQDSENRSPLIKAVQCQRETCATILLNHGADPNLVDCHHNTALHYAVCGQSVSLVQNLLEHKANLETKNKDGYTPLLLAVAENNANMVKFLLKKGADVNASDKNQRTALMIALSIEPTSLVSLLLQQNVDLSCRDIYGFTAGEYASFNGFTRYHHLIANYGKCMKAEQTPYSEDTTMYDTCGIEELKKGAVVAPPPLHLLGTLGNVWAGEIFVVNTEENAAKYSMLQDSVHNKSLSG</sequence>